<feature type="compositionally biased region" description="Polar residues" evidence="1">
    <location>
        <begin position="23"/>
        <end position="45"/>
    </location>
</feature>
<dbReference type="EMBL" id="JAQIZT010000008">
    <property type="protein sequence ID" value="KAJ6987341.1"/>
    <property type="molecule type" value="Genomic_DNA"/>
</dbReference>
<organism evidence="2 3">
    <name type="scientific">Populus alba x Populus x berolinensis</name>
    <dbReference type="NCBI Taxonomy" id="444605"/>
    <lineage>
        <taxon>Eukaryota</taxon>
        <taxon>Viridiplantae</taxon>
        <taxon>Streptophyta</taxon>
        <taxon>Embryophyta</taxon>
        <taxon>Tracheophyta</taxon>
        <taxon>Spermatophyta</taxon>
        <taxon>Magnoliopsida</taxon>
        <taxon>eudicotyledons</taxon>
        <taxon>Gunneridae</taxon>
        <taxon>Pentapetalae</taxon>
        <taxon>rosids</taxon>
        <taxon>fabids</taxon>
        <taxon>Malpighiales</taxon>
        <taxon>Salicaceae</taxon>
        <taxon>Saliceae</taxon>
        <taxon>Populus</taxon>
    </lineage>
</organism>
<dbReference type="AlphaFoldDB" id="A0AAD6MKP8"/>
<gene>
    <name evidence="2" type="ORF">NC653_020556</name>
</gene>
<dbReference type="Proteomes" id="UP001164929">
    <property type="component" value="Chromosome 8"/>
</dbReference>
<protein>
    <submittedName>
        <fullName evidence="2">Uncharacterized protein</fullName>
    </submittedName>
</protein>
<feature type="region of interest" description="Disordered" evidence="1">
    <location>
        <begin position="1"/>
        <end position="45"/>
    </location>
</feature>
<feature type="compositionally biased region" description="Basic residues" evidence="1">
    <location>
        <begin position="11"/>
        <end position="22"/>
    </location>
</feature>
<sequence>MKQVPQEVNMKRRRHRGKKNKHQQGFSQEGRTSSIQEFSSGPFSLSNADRGADELQLNTIHMRGVACNSAGVYICMKTCTMKSMSRSTVVGVV</sequence>
<accession>A0AAD6MKP8</accession>
<evidence type="ECO:0000313" key="3">
    <source>
        <dbReference type="Proteomes" id="UP001164929"/>
    </source>
</evidence>
<reference evidence="2" key="1">
    <citation type="journal article" date="2023" name="Mol. Ecol. Resour.">
        <title>Chromosome-level genome assembly of a triploid poplar Populus alba 'Berolinensis'.</title>
        <authorList>
            <person name="Chen S."/>
            <person name="Yu Y."/>
            <person name="Wang X."/>
            <person name="Wang S."/>
            <person name="Zhang T."/>
            <person name="Zhou Y."/>
            <person name="He R."/>
            <person name="Meng N."/>
            <person name="Wang Y."/>
            <person name="Liu W."/>
            <person name="Liu Z."/>
            <person name="Liu J."/>
            <person name="Guo Q."/>
            <person name="Huang H."/>
            <person name="Sederoff R.R."/>
            <person name="Wang G."/>
            <person name="Qu G."/>
            <person name="Chen S."/>
        </authorList>
    </citation>
    <scope>NUCLEOTIDE SEQUENCE</scope>
    <source>
        <strain evidence="2">SC-2020</strain>
    </source>
</reference>
<comment type="caution">
    <text evidence="2">The sequence shown here is derived from an EMBL/GenBank/DDBJ whole genome shotgun (WGS) entry which is preliminary data.</text>
</comment>
<evidence type="ECO:0000313" key="2">
    <source>
        <dbReference type="EMBL" id="KAJ6987341.1"/>
    </source>
</evidence>
<name>A0AAD6MKP8_9ROSI</name>
<proteinExistence type="predicted"/>
<evidence type="ECO:0000256" key="1">
    <source>
        <dbReference type="SAM" id="MobiDB-lite"/>
    </source>
</evidence>
<keyword evidence="3" id="KW-1185">Reference proteome</keyword>